<name>A0A1I4SU90_ECTMO</name>
<dbReference type="AlphaFoldDB" id="A0A1I4SU90"/>
<comment type="similarity">
    <text evidence="1 2">Belongs to the UPF0250 family.</text>
</comment>
<reference evidence="3 4" key="1">
    <citation type="submission" date="2016-10" db="EMBL/GenBank/DDBJ databases">
        <authorList>
            <person name="de Groot N.N."/>
        </authorList>
    </citation>
    <scope>NUCLEOTIDE SEQUENCE [LARGE SCALE GENOMIC DNA]</scope>
    <source>
        <strain evidence="3 4">DSM 4180</strain>
    </source>
</reference>
<protein>
    <recommendedName>
        <fullName evidence="2">UPF0250 protein SAMN05421721_12216</fullName>
    </recommendedName>
</protein>
<evidence type="ECO:0000256" key="1">
    <source>
        <dbReference type="ARBA" id="ARBA00008460"/>
    </source>
</evidence>
<keyword evidence="4" id="KW-1185">Reference proteome</keyword>
<dbReference type="EMBL" id="FOUO01000022">
    <property type="protein sequence ID" value="SFM67910.1"/>
    <property type="molecule type" value="Genomic_DNA"/>
</dbReference>
<proteinExistence type="inferred from homology"/>
<dbReference type="OrthoDB" id="9793424at2"/>
<sequence length="89" mass="10017">MSSETPVEDLFPCAFPVKVMGAAVPEFQQRVQEIVRRHAPEVQEGDFTTRSSRGGRYCALTVVVQARSREHMDALYRELSACELVTMTL</sequence>
<organism evidence="3 4">
    <name type="scientific">Ectothiorhodospira mobilis</name>
    <dbReference type="NCBI Taxonomy" id="195064"/>
    <lineage>
        <taxon>Bacteria</taxon>
        <taxon>Pseudomonadati</taxon>
        <taxon>Pseudomonadota</taxon>
        <taxon>Gammaproteobacteria</taxon>
        <taxon>Chromatiales</taxon>
        <taxon>Ectothiorhodospiraceae</taxon>
        <taxon>Ectothiorhodospira</taxon>
    </lineage>
</organism>
<dbReference type="STRING" id="195064.SAMN05421721_12216"/>
<dbReference type="RefSeq" id="WP_090487459.1">
    <property type="nucleotide sequence ID" value="NZ_FOUO01000022.1"/>
</dbReference>
<gene>
    <name evidence="3" type="ORF">SAMN05421721_12216</name>
</gene>
<dbReference type="Proteomes" id="UP000199556">
    <property type="component" value="Unassembled WGS sequence"/>
</dbReference>
<dbReference type="PANTHER" id="PTHR38036:SF1">
    <property type="entry name" value="UPF0250 PROTEIN YBED"/>
    <property type="match status" value="1"/>
</dbReference>
<dbReference type="PANTHER" id="PTHR38036">
    <property type="entry name" value="UPF0250 PROTEIN YBED"/>
    <property type="match status" value="1"/>
</dbReference>
<dbReference type="HAMAP" id="MF_00659">
    <property type="entry name" value="UPF0250"/>
    <property type="match status" value="1"/>
</dbReference>
<dbReference type="SUPFAM" id="SSF117991">
    <property type="entry name" value="YbeD/HP0495-like"/>
    <property type="match status" value="1"/>
</dbReference>
<dbReference type="Gene3D" id="3.30.70.260">
    <property type="match status" value="1"/>
</dbReference>
<dbReference type="InterPro" id="IPR027471">
    <property type="entry name" value="YbeD-like_sf"/>
</dbReference>
<evidence type="ECO:0000313" key="4">
    <source>
        <dbReference type="Proteomes" id="UP000199556"/>
    </source>
</evidence>
<evidence type="ECO:0000313" key="3">
    <source>
        <dbReference type="EMBL" id="SFM67910.1"/>
    </source>
</evidence>
<dbReference type="InterPro" id="IPR007454">
    <property type="entry name" value="UPF0250_YbeD-like"/>
</dbReference>
<evidence type="ECO:0000256" key="2">
    <source>
        <dbReference type="HAMAP-Rule" id="MF_00659"/>
    </source>
</evidence>
<accession>A0A1I4SU90</accession>
<dbReference type="Pfam" id="PF04359">
    <property type="entry name" value="DUF493"/>
    <property type="match status" value="1"/>
</dbReference>